<dbReference type="EMBL" id="BSDE01000005">
    <property type="protein sequence ID" value="GLH74191.1"/>
    <property type="molecule type" value="Genomic_DNA"/>
</dbReference>
<dbReference type="RefSeq" id="WP_285576188.1">
    <property type="nucleotide sequence ID" value="NZ_BSDE01000005.1"/>
</dbReference>
<evidence type="ECO:0000313" key="2">
    <source>
        <dbReference type="Proteomes" id="UP001165069"/>
    </source>
</evidence>
<dbReference type="InterPro" id="IPR029465">
    <property type="entry name" value="ATPgrasp_TupA"/>
</dbReference>
<proteinExistence type="predicted"/>
<comment type="caution">
    <text evidence="1">The sequence shown here is derived from an EMBL/GenBank/DDBJ whole genome shotgun (WGS) entry which is preliminary data.</text>
</comment>
<keyword evidence="2" id="KW-1185">Reference proteome</keyword>
<sequence length="323" mass="36995">MTETRPLASRFRESLYRGTGLASLHAYIRKWEPPPYLYPMLYRLSPVLLAKIRYRIEGGGWLALDRPRTFDEKLFWLMLYWRHPLKTQCADKFEMRPYVESLGYGRLLVPLLGVYERSSDIDFGALPDQFVLKCTHGCGFNLICRDKKDLDIEATRRQLDAWMKVDYAKVNGEVQYAQIQPRITCERFLDGGNGSLPADFKLHCFHGHLQFTTVCTGRGADGHGAAYDHYDRDWQKQAAISRSGVHPERWSGPPDCYAEMLEAAEALSRPFPYVRMDFYAVRGQALLGEMTFTPAGCIDTGYTDEAQAYLGGLIQLPERLTRP</sequence>
<protein>
    <submittedName>
        <fullName evidence="1">Glycosyl transferase</fullName>
    </submittedName>
</protein>
<gene>
    <name evidence="1" type="ORF">GETHLI_26930</name>
</gene>
<dbReference type="Pfam" id="PF14305">
    <property type="entry name" value="ATPgrasp_TupA"/>
    <property type="match status" value="1"/>
</dbReference>
<accession>A0ABQ5QI13</accession>
<reference evidence="1 2" key="1">
    <citation type="journal article" date="2023" name="Antonie Van Leeuwenhoek">
        <title>Mesoterricola silvestris gen. nov., sp. nov., Mesoterricola sediminis sp. nov., Geothrix oryzae sp. nov., Geothrix edaphica sp. nov., Geothrix rubra sp. nov., and Geothrix limicola sp. nov., six novel members of Acidobacteriota isolated from soils.</title>
        <authorList>
            <person name="Itoh H."/>
            <person name="Sugisawa Y."/>
            <person name="Mise K."/>
            <person name="Xu Z."/>
            <person name="Kuniyasu M."/>
            <person name="Ushijima N."/>
            <person name="Kawano K."/>
            <person name="Kobayashi E."/>
            <person name="Shiratori Y."/>
            <person name="Masuda Y."/>
            <person name="Senoo K."/>
        </authorList>
    </citation>
    <scope>NUCLEOTIDE SEQUENCE [LARGE SCALE GENOMIC DNA]</scope>
    <source>
        <strain evidence="1 2">Red804</strain>
    </source>
</reference>
<evidence type="ECO:0000313" key="1">
    <source>
        <dbReference type="EMBL" id="GLH74191.1"/>
    </source>
</evidence>
<keyword evidence="1" id="KW-0808">Transferase</keyword>
<dbReference type="GO" id="GO:0016740">
    <property type="term" value="F:transferase activity"/>
    <property type="evidence" value="ECO:0007669"/>
    <property type="project" value="UniProtKB-KW"/>
</dbReference>
<dbReference type="Proteomes" id="UP001165069">
    <property type="component" value="Unassembled WGS sequence"/>
</dbReference>
<name>A0ABQ5QI13_9BACT</name>
<organism evidence="1 2">
    <name type="scientific">Geothrix limicola</name>
    <dbReference type="NCBI Taxonomy" id="2927978"/>
    <lineage>
        <taxon>Bacteria</taxon>
        <taxon>Pseudomonadati</taxon>
        <taxon>Acidobacteriota</taxon>
        <taxon>Holophagae</taxon>
        <taxon>Holophagales</taxon>
        <taxon>Holophagaceae</taxon>
        <taxon>Geothrix</taxon>
    </lineage>
</organism>